<evidence type="ECO:0000256" key="2">
    <source>
        <dbReference type="ARBA" id="ARBA00022946"/>
    </source>
</evidence>
<dbReference type="HOGENOM" id="CLU_470985_0_0_1"/>
<evidence type="ECO:0000313" key="5">
    <source>
        <dbReference type="Proteomes" id="UP000054321"/>
    </source>
</evidence>
<organism evidence="4 5">
    <name type="scientific">Oidiodendron maius (strain Zn)</name>
    <dbReference type="NCBI Taxonomy" id="913774"/>
    <lineage>
        <taxon>Eukaryota</taxon>
        <taxon>Fungi</taxon>
        <taxon>Dikarya</taxon>
        <taxon>Ascomycota</taxon>
        <taxon>Pezizomycotina</taxon>
        <taxon>Leotiomycetes</taxon>
        <taxon>Leotiomycetes incertae sedis</taxon>
        <taxon>Myxotrichaceae</taxon>
        <taxon>Oidiodendron</taxon>
    </lineage>
</organism>
<name>A0A0C3HPU7_OIDMZ</name>
<dbReference type="EMBL" id="KN832872">
    <property type="protein sequence ID" value="KIN05040.1"/>
    <property type="molecule type" value="Genomic_DNA"/>
</dbReference>
<dbReference type="InterPro" id="IPR011990">
    <property type="entry name" value="TPR-like_helical_dom_sf"/>
</dbReference>
<reference evidence="5" key="2">
    <citation type="submission" date="2015-01" db="EMBL/GenBank/DDBJ databases">
        <title>Evolutionary Origins and Diversification of the Mycorrhizal Mutualists.</title>
        <authorList>
            <consortium name="DOE Joint Genome Institute"/>
            <consortium name="Mycorrhizal Genomics Consortium"/>
            <person name="Kohler A."/>
            <person name="Kuo A."/>
            <person name="Nagy L.G."/>
            <person name="Floudas D."/>
            <person name="Copeland A."/>
            <person name="Barry K.W."/>
            <person name="Cichocki N."/>
            <person name="Veneault-Fourrey C."/>
            <person name="LaButti K."/>
            <person name="Lindquist E.A."/>
            <person name="Lipzen A."/>
            <person name="Lundell T."/>
            <person name="Morin E."/>
            <person name="Murat C."/>
            <person name="Riley R."/>
            <person name="Ohm R."/>
            <person name="Sun H."/>
            <person name="Tunlid A."/>
            <person name="Henrissat B."/>
            <person name="Grigoriev I.V."/>
            <person name="Hibbett D.S."/>
            <person name="Martin F."/>
        </authorList>
    </citation>
    <scope>NUCLEOTIDE SEQUENCE [LARGE SCALE GENOMIC DNA]</scope>
    <source>
        <strain evidence="5">Zn</strain>
    </source>
</reference>
<sequence length="579" mass="66407">MGDVLSLSFPDIATNTVSDSGTVPLYTALRLGNPHMVLKALVNLVRYDGEQYTSNMLGMIPSNTFSEILRCLDPAHFVDRFTKLEREVGPKTAKRLKLPQNEDGYLRFCKLFLSQIHKVIGVRAPQHPLSTSDMRYLLKCARAVGSAESAHAIWRSMTSISQKDPEKRVIPDADCYNHYLATKCWGDAFNSDRRYKQRVIPSYLTLRTWTVPPHGFRGHRVGPDGGIKAQASEIFRQMVEAGIPGNEETFCLMMVALAREGDISGVSNILQRVWGIDVDLLLTKQDSKVPLPRTYPQHSPFYPSEQLLFTLAHVYGINNTIPSALRLVDYVSQQYKINIPLKVWNELLQWTYVTSLTRTGQNPETNNEDRKTGQLAPEAVSSLWDTMTLEPYNVKPSMEMYNRLIMNLINRGRFGEAKIRIEEAYRTNKKYVCELSKAIAAYRAGHVHSPIHAERARNVYMARLRVRRNRLYIRRWVEKWIRSGSSMMRFNETFCSQDLPNFLKQWERFLPVRVHYSVTNGEVIFTTGVREANFMMQLSFADAADAPNLVSERLILPRRLRKATSLQGNSIFRRHVLLE</sequence>
<dbReference type="GO" id="GO:0005739">
    <property type="term" value="C:mitochondrion"/>
    <property type="evidence" value="ECO:0007669"/>
    <property type="project" value="UniProtKB-SubCell"/>
</dbReference>
<keyword evidence="3" id="KW-0496">Mitochondrion</keyword>
<dbReference type="InParanoid" id="A0A0C3HPU7"/>
<evidence type="ECO:0000256" key="3">
    <source>
        <dbReference type="ARBA" id="ARBA00023128"/>
    </source>
</evidence>
<keyword evidence="2" id="KW-0809">Transit peptide</keyword>
<evidence type="ECO:0000256" key="1">
    <source>
        <dbReference type="ARBA" id="ARBA00004173"/>
    </source>
</evidence>
<dbReference type="Proteomes" id="UP000054321">
    <property type="component" value="Unassembled WGS sequence"/>
</dbReference>
<accession>A0A0C3HPU7</accession>
<evidence type="ECO:0000313" key="4">
    <source>
        <dbReference type="EMBL" id="KIN05040.1"/>
    </source>
</evidence>
<reference evidence="4 5" key="1">
    <citation type="submission" date="2014-04" db="EMBL/GenBank/DDBJ databases">
        <authorList>
            <consortium name="DOE Joint Genome Institute"/>
            <person name="Kuo A."/>
            <person name="Martino E."/>
            <person name="Perotto S."/>
            <person name="Kohler A."/>
            <person name="Nagy L.G."/>
            <person name="Floudas D."/>
            <person name="Copeland A."/>
            <person name="Barry K.W."/>
            <person name="Cichocki N."/>
            <person name="Veneault-Fourrey C."/>
            <person name="LaButti K."/>
            <person name="Lindquist E.A."/>
            <person name="Lipzen A."/>
            <person name="Lundell T."/>
            <person name="Morin E."/>
            <person name="Murat C."/>
            <person name="Sun H."/>
            <person name="Tunlid A."/>
            <person name="Henrissat B."/>
            <person name="Grigoriev I.V."/>
            <person name="Hibbett D.S."/>
            <person name="Martin F."/>
            <person name="Nordberg H.P."/>
            <person name="Cantor M.N."/>
            <person name="Hua S.X."/>
        </authorList>
    </citation>
    <scope>NUCLEOTIDE SEQUENCE [LARGE SCALE GENOMIC DNA]</scope>
    <source>
        <strain evidence="4 5">Zn</strain>
    </source>
</reference>
<protein>
    <submittedName>
        <fullName evidence="4">Uncharacterized protein</fullName>
    </submittedName>
</protein>
<dbReference type="Pfam" id="PF12921">
    <property type="entry name" value="ATP13"/>
    <property type="match status" value="1"/>
</dbReference>
<proteinExistence type="predicted"/>
<dbReference type="Gene3D" id="1.25.40.10">
    <property type="entry name" value="Tetratricopeptide repeat domain"/>
    <property type="match status" value="1"/>
</dbReference>
<keyword evidence="5" id="KW-1185">Reference proteome</keyword>
<gene>
    <name evidence="4" type="ORF">OIDMADRAFT_25641</name>
</gene>
<dbReference type="InterPro" id="IPR024319">
    <property type="entry name" value="ATPase_expression_mit"/>
</dbReference>
<dbReference type="OrthoDB" id="185373at2759"/>
<dbReference type="AlphaFoldDB" id="A0A0C3HPU7"/>
<comment type="subcellular location">
    <subcellularLocation>
        <location evidence="1">Mitochondrion</location>
    </subcellularLocation>
</comment>